<proteinExistence type="predicted"/>
<dbReference type="Pfam" id="PF08245">
    <property type="entry name" value="Mur_ligase_M"/>
    <property type="match status" value="1"/>
</dbReference>
<dbReference type="Proteomes" id="UP000229782">
    <property type="component" value="Unassembled WGS sequence"/>
</dbReference>
<comment type="caution">
    <text evidence="2">The sequence shown here is derived from an EMBL/GenBank/DDBJ whole genome shotgun (WGS) entry which is preliminary data.</text>
</comment>
<evidence type="ECO:0000259" key="1">
    <source>
        <dbReference type="Pfam" id="PF08245"/>
    </source>
</evidence>
<dbReference type="InterPro" id="IPR013221">
    <property type="entry name" value="Mur_ligase_cen"/>
</dbReference>
<dbReference type="EMBL" id="PCWM01000067">
    <property type="protein sequence ID" value="PIR02959.1"/>
    <property type="molecule type" value="Genomic_DNA"/>
</dbReference>
<dbReference type="SUPFAM" id="SSF53623">
    <property type="entry name" value="MurD-like peptide ligases, catalytic domain"/>
    <property type="match status" value="1"/>
</dbReference>
<dbReference type="GO" id="GO:0016881">
    <property type="term" value="F:acid-amino acid ligase activity"/>
    <property type="evidence" value="ECO:0007669"/>
    <property type="project" value="InterPro"/>
</dbReference>
<dbReference type="Gene3D" id="3.90.190.20">
    <property type="entry name" value="Mur ligase, C-terminal domain"/>
    <property type="match status" value="1"/>
</dbReference>
<dbReference type="InterPro" id="IPR036615">
    <property type="entry name" value="Mur_ligase_C_dom_sf"/>
</dbReference>
<evidence type="ECO:0000313" key="2">
    <source>
        <dbReference type="EMBL" id="PIR02959.1"/>
    </source>
</evidence>
<dbReference type="SUPFAM" id="SSF53244">
    <property type="entry name" value="MurD-like peptide ligases, peptide-binding domain"/>
    <property type="match status" value="1"/>
</dbReference>
<sequence>MKLRAAVRQFIPKKLLNLRHLFYAWLGAVRYGHPSEELLVIGVTGTSGKSTTVYLLRQLLEHAGYTVGSLSTIDFYVAGKDKLNDQKMTMLGKMQIQKYLRDMVTKGCNIAIIETTSEGRVQYRHRFINYDMMVLTNLYPEHIDSHGSFENYMQAKIDIFDYVAKCKQKVLGGKHVEKTAIINREVKGYTKFLAGTFDGVVEFGGNAKLHVENVETKQDGIHFTVHSREFHVSMFGEHNVINIFACMAVARALDIPWSTIQEAVARFRNVPGRLEFISEAEQFGFQVIVDYAFEPEAMKKLYDVVDVLDPVRVIHVFGSTGGGRDVSRRKIL</sequence>
<organism evidence="2 3">
    <name type="scientific">Candidatus Magasanikbacteria bacterium CG11_big_fil_rev_8_21_14_0_20_43_7</name>
    <dbReference type="NCBI Taxonomy" id="1974654"/>
    <lineage>
        <taxon>Bacteria</taxon>
        <taxon>Candidatus Magasanikiibacteriota</taxon>
    </lineage>
</organism>
<dbReference type="AlphaFoldDB" id="A0A2H0N235"/>
<feature type="domain" description="Mur ligase central" evidence="1">
    <location>
        <begin position="43"/>
        <end position="250"/>
    </location>
</feature>
<dbReference type="Gene3D" id="3.40.1190.10">
    <property type="entry name" value="Mur-like, catalytic domain"/>
    <property type="match status" value="1"/>
</dbReference>
<dbReference type="PANTHER" id="PTHR23135">
    <property type="entry name" value="MUR LIGASE FAMILY MEMBER"/>
    <property type="match status" value="1"/>
</dbReference>
<dbReference type="GO" id="GO:0005524">
    <property type="term" value="F:ATP binding"/>
    <property type="evidence" value="ECO:0007669"/>
    <property type="project" value="InterPro"/>
</dbReference>
<name>A0A2H0N235_9BACT</name>
<accession>A0A2H0N235</accession>
<evidence type="ECO:0000313" key="3">
    <source>
        <dbReference type="Proteomes" id="UP000229782"/>
    </source>
</evidence>
<feature type="non-terminal residue" evidence="2">
    <location>
        <position position="332"/>
    </location>
</feature>
<dbReference type="InterPro" id="IPR036565">
    <property type="entry name" value="Mur-like_cat_sf"/>
</dbReference>
<gene>
    <name evidence="2" type="ORF">COV60_02870</name>
</gene>
<dbReference type="PANTHER" id="PTHR23135:SF4">
    <property type="entry name" value="UDP-N-ACETYLMURAMOYL-L-ALANYL-D-GLUTAMATE--2,6-DIAMINOPIMELATE LIGASE MURE HOMOLOG, CHLOROPLASTIC"/>
    <property type="match status" value="1"/>
</dbReference>
<reference evidence="2 3" key="1">
    <citation type="submission" date="2017-09" db="EMBL/GenBank/DDBJ databases">
        <title>Depth-based differentiation of microbial function through sediment-hosted aquifers and enrichment of novel symbionts in the deep terrestrial subsurface.</title>
        <authorList>
            <person name="Probst A.J."/>
            <person name="Ladd B."/>
            <person name="Jarett J.K."/>
            <person name="Geller-Mcgrath D.E."/>
            <person name="Sieber C.M."/>
            <person name="Emerson J.B."/>
            <person name="Anantharaman K."/>
            <person name="Thomas B.C."/>
            <person name="Malmstrom R."/>
            <person name="Stieglmeier M."/>
            <person name="Klingl A."/>
            <person name="Woyke T."/>
            <person name="Ryan C.M."/>
            <person name="Banfield J.F."/>
        </authorList>
    </citation>
    <scope>NUCLEOTIDE SEQUENCE [LARGE SCALE GENOMIC DNA]</scope>
    <source>
        <strain evidence="2">CG11_big_fil_rev_8_21_14_0_20_43_7</strain>
    </source>
</reference>
<protein>
    <recommendedName>
        <fullName evidence="1">Mur ligase central domain-containing protein</fullName>
    </recommendedName>
</protein>